<dbReference type="SMART" id="SM00267">
    <property type="entry name" value="GGDEF"/>
    <property type="match status" value="1"/>
</dbReference>
<dbReference type="OrthoDB" id="8522032at2"/>
<gene>
    <name evidence="4" type="ORF">ENE75_17795</name>
</gene>
<evidence type="ECO:0000313" key="4">
    <source>
        <dbReference type="EMBL" id="RVT50160.1"/>
    </source>
</evidence>
<evidence type="ECO:0000256" key="1">
    <source>
        <dbReference type="ARBA" id="ARBA00012528"/>
    </source>
</evidence>
<comment type="catalytic activity">
    <reaction evidence="2">
        <text>2 GTP = 3',3'-c-di-GMP + 2 diphosphate</text>
        <dbReference type="Rhea" id="RHEA:24898"/>
        <dbReference type="ChEBI" id="CHEBI:33019"/>
        <dbReference type="ChEBI" id="CHEBI:37565"/>
        <dbReference type="ChEBI" id="CHEBI:58805"/>
        <dbReference type="EC" id="2.7.7.65"/>
    </reaction>
</comment>
<protein>
    <recommendedName>
        <fullName evidence="1">diguanylate cyclase</fullName>
        <ecNumber evidence="1">2.7.7.65</ecNumber>
    </recommendedName>
</protein>
<dbReference type="SUPFAM" id="SSF48452">
    <property type="entry name" value="TPR-like"/>
    <property type="match status" value="1"/>
</dbReference>
<name>A0A3S2WT93_9BURK</name>
<dbReference type="Pfam" id="PF00990">
    <property type="entry name" value="GGDEF"/>
    <property type="match status" value="1"/>
</dbReference>
<dbReference type="RefSeq" id="WP_128199670.1">
    <property type="nucleotide sequence ID" value="NZ_SACT01000006.1"/>
</dbReference>
<dbReference type="FunFam" id="3.30.70.270:FF:000001">
    <property type="entry name" value="Diguanylate cyclase domain protein"/>
    <property type="match status" value="1"/>
</dbReference>
<evidence type="ECO:0000313" key="5">
    <source>
        <dbReference type="Proteomes" id="UP000288178"/>
    </source>
</evidence>
<accession>A0A3S2WT93</accession>
<dbReference type="SUPFAM" id="SSF55073">
    <property type="entry name" value="Nucleotide cyclase"/>
    <property type="match status" value="1"/>
</dbReference>
<keyword evidence="5" id="KW-1185">Reference proteome</keyword>
<dbReference type="PROSITE" id="PS50887">
    <property type="entry name" value="GGDEF"/>
    <property type="match status" value="1"/>
</dbReference>
<dbReference type="EMBL" id="SACT01000006">
    <property type="protein sequence ID" value="RVT50160.1"/>
    <property type="molecule type" value="Genomic_DNA"/>
</dbReference>
<dbReference type="InterPro" id="IPR043128">
    <property type="entry name" value="Rev_trsase/Diguanyl_cyclase"/>
</dbReference>
<dbReference type="PANTHER" id="PTHR45138:SF9">
    <property type="entry name" value="DIGUANYLATE CYCLASE DGCM-RELATED"/>
    <property type="match status" value="1"/>
</dbReference>
<dbReference type="InterPro" id="IPR019734">
    <property type="entry name" value="TPR_rpt"/>
</dbReference>
<organism evidence="4 5">
    <name type="scientific">Rubrivivax albus</name>
    <dbReference type="NCBI Taxonomy" id="2499835"/>
    <lineage>
        <taxon>Bacteria</taxon>
        <taxon>Pseudomonadati</taxon>
        <taxon>Pseudomonadota</taxon>
        <taxon>Betaproteobacteria</taxon>
        <taxon>Burkholderiales</taxon>
        <taxon>Sphaerotilaceae</taxon>
        <taxon>Rubrivivax</taxon>
    </lineage>
</organism>
<evidence type="ECO:0000259" key="3">
    <source>
        <dbReference type="PROSITE" id="PS50887"/>
    </source>
</evidence>
<dbReference type="NCBIfam" id="TIGR00254">
    <property type="entry name" value="GGDEF"/>
    <property type="match status" value="1"/>
</dbReference>
<comment type="caution">
    <text evidence="4">The sequence shown here is derived from an EMBL/GenBank/DDBJ whole genome shotgun (WGS) entry which is preliminary data.</text>
</comment>
<dbReference type="Gene3D" id="3.30.70.270">
    <property type="match status" value="1"/>
</dbReference>
<dbReference type="InterPro" id="IPR000160">
    <property type="entry name" value="GGDEF_dom"/>
</dbReference>
<feature type="domain" description="GGDEF" evidence="3">
    <location>
        <begin position="425"/>
        <end position="556"/>
    </location>
</feature>
<dbReference type="Proteomes" id="UP000288178">
    <property type="component" value="Unassembled WGS sequence"/>
</dbReference>
<dbReference type="SMART" id="SM00028">
    <property type="entry name" value="TPR"/>
    <property type="match status" value="4"/>
</dbReference>
<dbReference type="EC" id="2.7.7.65" evidence="1"/>
<dbReference type="InterPro" id="IPR011990">
    <property type="entry name" value="TPR-like_helical_dom_sf"/>
</dbReference>
<dbReference type="GO" id="GO:0052621">
    <property type="term" value="F:diguanylate cyclase activity"/>
    <property type="evidence" value="ECO:0007669"/>
    <property type="project" value="UniProtKB-EC"/>
</dbReference>
<dbReference type="Gene3D" id="1.25.40.10">
    <property type="entry name" value="Tetratricopeptide repeat domain"/>
    <property type="match status" value="2"/>
</dbReference>
<dbReference type="CDD" id="cd01949">
    <property type="entry name" value="GGDEF"/>
    <property type="match status" value="1"/>
</dbReference>
<dbReference type="AlphaFoldDB" id="A0A3S2WT93"/>
<evidence type="ECO:0000256" key="2">
    <source>
        <dbReference type="ARBA" id="ARBA00034247"/>
    </source>
</evidence>
<reference evidence="4 5" key="1">
    <citation type="submission" date="2019-01" db="EMBL/GenBank/DDBJ databases">
        <authorList>
            <person name="Chen W.-M."/>
        </authorList>
    </citation>
    <scope>NUCLEOTIDE SEQUENCE [LARGE SCALE GENOMIC DNA]</scope>
    <source>
        <strain evidence="4 5">ICH-3</strain>
    </source>
</reference>
<dbReference type="Pfam" id="PF13181">
    <property type="entry name" value="TPR_8"/>
    <property type="match status" value="1"/>
</dbReference>
<sequence length="556" mass="59379">MATADAVPPPLPEAIAALLASATDRLIGDPSAALAGAERALGLLDAQADAPPAWRAQVLRILGLSQGHAGDARRGVDTLRTALALADAQDHALRAKVERALSIVHDQLHALDDALAWAVRAAASARSAGDESLLADALHSCGVARSKAGDTDGGLANYREVLQLHEAGGRIGASISILNNIGINLKNLGRLEEAVVSLRRAQALMAGRPEAVSLPLVQTNLAEPLWRLGRLDEAQAEVDAALGALDPKARNAHEANARWMRAEVLRGRGRLDEANAELQRALDAAQRLQRIDTEANVRLSLSTLAAERGDFAAALAHHQAFHALDRRRLDDEAARRIQALTVQADLAQARHEAEVYRLRHGELAQAHDRLQALHDALLAADVEKSRLLERLAAQSRTDPLSGLANRRALDEHLAAEFARSQRLGHPLALAMCDLDNFKQINDRLGHATGDLVLQRTAALLRATCRDIDLVARYGGEEFCLVFLEADLDAARRACETARAAVAAHDWAAEHPALRVSLSIGVAAAEGCADPAALLALADRRLYEAKRAGKDRVVAAG</sequence>
<proteinExistence type="predicted"/>
<dbReference type="InterPro" id="IPR029787">
    <property type="entry name" value="Nucleotide_cyclase"/>
</dbReference>
<dbReference type="PANTHER" id="PTHR45138">
    <property type="entry name" value="REGULATORY COMPONENTS OF SENSORY TRANSDUCTION SYSTEM"/>
    <property type="match status" value="1"/>
</dbReference>
<dbReference type="InterPro" id="IPR050469">
    <property type="entry name" value="Diguanylate_Cyclase"/>
</dbReference>